<proteinExistence type="predicted"/>
<protein>
    <submittedName>
        <fullName evidence="1">Uncharacterized protein</fullName>
    </submittedName>
</protein>
<sequence length="47" mass="5338">MAGTEDHHQQCIMEVEQGWAVLQHGINKLINIIEGNDDDKKSPSFFI</sequence>
<dbReference type="AlphaFoldDB" id="A0A7J9GLM8"/>
<dbReference type="EMBL" id="JABFAD010000005">
    <property type="protein sequence ID" value="MBA0797705.1"/>
    <property type="molecule type" value="Genomic_DNA"/>
</dbReference>
<name>A0A7J9GLM8_9ROSI</name>
<reference evidence="1 2" key="1">
    <citation type="journal article" date="2019" name="Genome Biol. Evol.">
        <title>Insights into the evolution of the New World diploid cottons (Gossypium, subgenus Houzingenia) based on genome sequencing.</title>
        <authorList>
            <person name="Grover C.E."/>
            <person name="Arick M.A. 2nd"/>
            <person name="Thrash A."/>
            <person name="Conover J.L."/>
            <person name="Sanders W.S."/>
            <person name="Peterson D.G."/>
            <person name="Frelichowski J.E."/>
            <person name="Scheffler J.A."/>
            <person name="Scheffler B.E."/>
            <person name="Wendel J.F."/>
        </authorList>
    </citation>
    <scope>NUCLEOTIDE SEQUENCE [LARGE SCALE GENOMIC DNA]</scope>
    <source>
        <strain evidence="1">0</strain>
        <tissue evidence="1">Leaf</tissue>
    </source>
</reference>
<comment type="caution">
    <text evidence="1">The sequence shown here is derived from an EMBL/GenBank/DDBJ whole genome shotgun (WGS) entry which is preliminary data.</text>
</comment>
<evidence type="ECO:0000313" key="1">
    <source>
        <dbReference type="EMBL" id="MBA0797705.1"/>
    </source>
</evidence>
<keyword evidence="2" id="KW-1185">Reference proteome</keyword>
<evidence type="ECO:0000313" key="2">
    <source>
        <dbReference type="Proteomes" id="UP000593560"/>
    </source>
</evidence>
<accession>A0A7J9GLM8</accession>
<dbReference type="Proteomes" id="UP000593560">
    <property type="component" value="Unassembled WGS sequence"/>
</dbReference>
<gene>
    <name evidence="1" type="ORF">Gohar_008376</name>
</gene>
<dbReference type="OrthoDB" id="935235at2759"/>
<organism evidence="1 2">
    <name type="scientific">Gossypium harknessii</name>
    <dbReference type="NCBI Taxonomy" id="34285"/>
    <lineage>
        <taxon>Eukaryota</taxon>
        <taxon>Viridiplantae</taxon>
        <taxon>Streptophyta</taxon>
        <taxon>Embryophyta</taxon>
        <taxon>Tracheophyta</taxon>
        <taxon>Spermatophyta</taxon>
        <taxon>Magnoliopsida</taxon>
        <taxon>eudicotyledons</taxon>
        <taxon>Gunneridae</taxon>
        <taxon>Pentapetalae</taxon>
        <taxon>rosids</taxon>
        <taxon>malvids</taxon>
        <taxon>Malvales</taxon>
        <taxon>Malvaceae</taxon>
        <taxon>Malvoideae</taxon>
        <taxon>Gossypium</taxon>
    </lineage>
</organism>